<keyword evidence="3" id="KW-1185">Reference proteome</keyword>
<feature type="domain" description="Methyltransferase" evidence="1">
    <location>
        <begin position="42"/>
        <end position="132"/>
    </location>
</feature>
<accession>A0A1N7P2R5</accession>
<dbReference type="CDD" id="cd02440">
    <property type="entry name" value="AdoMet_MTases"/>
    <property type="match status" value="1"/>
</dbReference>
<keyword evidence="2" id="KW-0489">Methyltransferase</keyword>
<protein>
    <submittedName>
        <fullName evidence="2">Methyltransferase domain-containing protein</fullName>
    </submittedName>
</protein>
<dbReference type="STRING" id="619304.SAMN05421760_11276"/>
<dbReference type="RefSeq" id="WP_054341998.1">
    <property type="nucleotide sequence ID" value="NZ_FTOE01000012.1"/>
</dbReference>
<dbReference type="Proteomes" id="UP000185999">
    <property type="component" value="Unassembled WGS sequence"/>
</dbReference>
<dbReference type="AlphaFoldDB" id="A0A1N7P2R5"/>
<dbReference type="GO" id="GO:0032259">
    <property type="term" value="P:methylation"/>
    <property type="evidence" value="ECO:0007669"/>
    <property type="project" value="UniProtKB-KW"/>
</dbReference>
<dbReference type="Pfam" id="PF13649">
    <property type="entry name" value="Methyltransf_25"/>
    <property type="match status" value="1"/>
</dbReference>
<organism evidence="2 3">
    <name type="scientific">Neptunomonas antarctica</name>
    <dbReference type="NCBI Taxonomy" id="619304"/>
    <lineage>
        <taxon>Bacteria</taxon>
        <taxon>Pseudomonadati</taxon>
        <taxon>Pseudomonadota</taxon>
        <taxon>Gammaproteobacteria</taxon>
        <taxon>Oceanospirillales</taxon>
        <taxon>Oceanospirillaceae</taxon>
        <taxon>Neptunomonas</taxon>
    </lineage>
</organism>
<proteinExistence type="predicted"/>
<dbReference type="GO" id="GO:0008168">
    <property type="term" value="F:methyltransferase activity"/>
    <property type="evidence" value="ECO:0007669"/>
    <property type="project" value="UniProtKB-KW"/>
</dbReference>
<name>A0A1N7P2R5_9GAMM</name>
<dbReference type="InterPro" id="IPR029063">
    <property type="entry name" value="SAM-dependent_MTases_sf"/>
</dbReference>
<dbReference type="Gene3D" id="3.40.50.150">
    <property type="entry name" value="Vaccinia Virus protein VP39"/>
    <property type="match status" value="1"/>
</dbReference>
<dbReference type="SUPFAM" id="SSF53335">
    <property type="entry name" value="S-adenosyl-L-methionine-dependent methyltransferases"/>
    <property type="match status" value="1"/>
</dbReference>
<dbReference type="OrthoDB" id="9804312at2"/>
<reference evidence="3" key="1">
    <citation type="submission" date="2017-01" db="EMBL/GenBank/DDBJ databases">
        <authorList>
            <person name="Varghese N."/>
            <person name="Submissions S."/>
        </authorList>
    </citation>
    <scope>NUCLEOTIDE SEQUENCE [LARGE SCALE GENOMIC DNA]</scope>
    <source>
        <strain evidence="3">DSM 22306</strain>
    </source>
</reference>
<keyword evidence="2" id="KW-0808">Transferase</keyword>
<gene>
    <name evidence="2" type="ORF">SAMN05421760_11276</name>
</gene>
<dbReference type="InterPro" id="IPR041698">
    <property type="entry name" value="Methyltransf_25"/>
</dbReference>
<sequence length="190" mass="21479">MSLIREKWNRRYANKSDEISSVPAAVTIGWPLLKQGLKMSSVLDLASGDGGTALFLASKGFDVTAVDIAEEGLKRLTESAQAQQLSIRTQQLDLDDRVALSALGAFDNIVINRFRPSLPLFACLPELLRPQGRLMLNSFNLQQHREKGFSERFCLTHQEYLNISSLLSLEYYRSVAREGDYMDEYLFLKK</sequence>
<dbReference type="EMBL" id="FTOE01000012">
    <property type="protein sequence ID" value="SIT04945.1"/>
    <property type="molecule type" value="Genomic_DNA"/>
</dbReference>
<evidence type="ECO:0000313" key="2">
    <source>
        <dbReference type="EMBL" id="SIT04945.1"/>
    </source>
</evidence>
<evidence type="ECO:0000259" key="1">
    <source>
        <dbReference type="Pfam" id="PF13649"/>
    </source>
</evidence>
<evidence type="ECO:0000313" key="3">
    <source>
        <dbReference type="Proteomes" id="UP000185999"/>
    </source>
</evidence>